<evidence type="ECO:0000256" key="1">
    <source>
        <dbReference type="SAM" id="MobiDB-lite"/>
    </source>
</evidence>
<feature type="region of interest" description="Disordered" evidence="1">
    <location>
        <begin position="38"/>
        <end position="70"/>
    </location>
</feature>
<organism evidence="3 4">
    <name type="scientific">Labeo rohita</name>
    <name type="common">Indian major carp</name>
    <name type="synonym">Cyprinus rohita</name>
    <dbReference type="NCBI Taxonomy" id="84645"/>
    <lineage>
        <taxon>Eukaryota</taxon>
        <taxon>Metazoa</taxon>
        <taxon>Chordata</taxon>
        <taxon>Craniata</taxon>
        <taxon>Vertebrata</taxon>
        <taxon>Euteleostomi</taxon>
        <taxon>Actinopterygii</taxon>
        <taxon>Neopterygii</taxon>
        <taxon>Teleostei</taxon>
        <taxon>Ostariophysi</taxon>
        <taxon>Cypriniformes</taxon>
        <taxon>Cyprinidae</taxon>
        <taxon>Labeoninae</taxon>
        <taxon>Labeonini</taxon>
        <taxon>Labeo</taxon>
    </lineage>
</organism>
<evidence type="ECO:0000313" key="3">
    <source>
        <dbReference type="EMBL" id="RXN05098.1"/>
    </source>
</evidence>
<accession>A0A498LA99</accession>
<dbReference type="EMBL" id="QBIY01013452">
    <property type="protein sequence ID" value="RXN04263.1"/>
    <property type="molecule type" value="Genomic_DNA"/>
</dbReference>
<evidence type="ECO:0000313" key="4">
    <source>
        <dbReference type="Proteomes" id="UP000290572"/>
    </source>
</evidence>
<evidence type="ECO:0000313" key="2">
    <source>
        <dbReference type="EMBL" id="RXN04263.1"/>
    </source>
</evidence>
<reference evidence="3 4" key="1">
    <citation type="submission" date="2018-03" db="EMBL/GenBank/DDBJ databases">
        <title>Draft genome sequence of Rohu Carp (Labeo rohita).</title>
        <authorList>
            <person name="Das P."/>
            <person name="Kushwaha B."/>
            <person name="Joshi C.G."/>
            <person name="Kumar D."/>
            <person name="Nagpure N.S."/>
            <person name="Sahoo L."/>
            <person name="Das S.P."/>
            <person name="Bit A."/>
            <person name="Patnaik S."/>
            <person name="Meher P.K."/>
            <person name="Jayasankar P."/>
            <person name="Koringa P.G."/>
            <person name="Patel N.V."/>
            <person name="Hinsu A.T."/>
            <person name="Kumar R."/>
            <person name="Pandey M."/>
            <person name="Agarwal S."/>
            <person name="Srivastava S."/>
            <person name="Singh M."/>
            <person name="Iquebal M.A."/>
            <person name="Jaiswal S."/>
            <person name="Angadi U.B."/>
            <person name="Kumar N."/>
            <person name="Raza M."/>
            <person name="Shah T.M."/>
            <person name="Rai A."/>
            <person name="Jena J.K."/>
        </authorList>
    </citation>
    <scope>NUCLEOTIDE SEQUENCE [LARGE SCALE GENOMIC DNA]</scope>
    <source>
        <strain evidence="3">DASCIFA01</strain>
        <tissue evidence="3">Testis</tissue>
    </source>
</reference>
<comment type="caution">
    <text evidence="3">The sequence shown here is derived from an EMBL/GenBank/DDBJ whole genome shotgun (WGS) entry which is preliminary data.</text>
</comment>
<keyword evidence="4" id="KW-1185">Reference proteome</keyword>
<feature type="compositionally biased region" description="Polar residues" evidence="1">
    <location>
        <begin position="45"/>
        <end position="60"/>
    </location>
</feature>
<dbReference type="EMBL" id="QBIY01013420">
    <property type="protein sequence ID" value="RXN05098.1"/>
    <property type="molecule type" value="Genomic_DNA"/>
</dbReference>
<proteinExistence type="predicted"/>
<dbReference type="AlphaFoldDB" id="A0A498LA99"/>
<sequence length="70" mass="7786">METTAADQGTTVDLLEKETRVDQEIMVELAELKTIVEPEKMMTKPSGQSTTADQKTTWNQEAMAEPKTKA</sequence>
<name>A0A498LA99_LABRO</name>
<dbReference type="Proteomes" id="UP000290572">
    <property type="component" value="Unassembled WGS sequence"/>
</dbReference>
<gene>
    <name evidence="2" type="ORF">ROHU_013036</name>
    <name evidence="3" type="ORF">ROHU_033587</name>
</gene>
<protein>
    <submittedName>
        <fullName evidence="3">Uncharacterized protein</fullName>
    </submittedName>
</protein>